<feature type="transmembrane region" description="Helical" evidence="2">
    <location>
        <begin position="20"/>
        <end position="37"/>
    </location>
</feature>
<keyword evidence="4" id="KW-1185">Reference proteome</keyword>
<dbReference type="AlphaFoldDB" id="A0A1B4V0V5"/>
<feature type="region of interest" description="Disordered" evidence="1">
    <location>
        <begin position="79"/>
        <end position="103"/>
    </location>
</feature>
<accession>A0A1B4V0V5</accession>
<proteinExistence type="predicted"/>
<evidence type="ECO:0000256" key="2">
    <source>
        <dbReference type="SAM" id="Phobius"/>
    </source>
</evidence>
<dbReference type="RefSeq" id="WP_179948805.1">
    <property type="nucleotide sequence ID" value="NZ_AP014936.1"/>
</dbReference>
<dbReference type="KEGG" id="sva:SVA_0517"/>
<keyword evidence="2" id="KW-0812">Transmembrane</keyword>
<keyword evidence="2" id="KW-1133">Transmembrane helix</keyword>
<dbReference type="PROSITE" id="PS51257">
    <property type="entry name" value="PROKAR_LIPOPROTEIN"/>
    <property type="match status" value="1"/>
</dbReference>
<gene>
    <name evidence="3" type="ORF">SVA_0517</name>
</gene>
<evidence type="ECO:0000256" key="1">
    <source>
        <dbReference type="SAM" id="MobiDB-lite"/>
    </source>
</evidence>
<reference evidence="3 4" key="1">
    <citation type="submission" date="2015-08" db="EMBL/GenBank/DDBJ databases">
        <title>Complete genome sequence of Sulfurifustis variabilis.</title>
        <authorList>
            <person name="Miura A."/>
            <person name="Kojima H."/>
            <person name="Fukui M."/>
        </authorList>
    </citation>
    <scope>NUCLEOTIDE SEQUENCE [LARGE SCALE GENOMIC DNA]</scope>
    <source>
        <strain evidence="4">skN76</strain>
    </source>
</reference>
<dbReference type="Proteomes" id="UP000218899">
    <property type="component" value="Chromosome"/>
</dbReference>
<evidence type="ECO:0000313" key="3">
    <source>
        <dbReference type="EMBL" id="BAU47098.1"/>
    </source>
</evidence>
<evidence type="ECO:0000313" key="4">
    <source>
        <dbReference type="Proteomes" id="UP000218899"/>
    </source>
</evidence>
<keyword evidence="2" id="KW-0472">Membrane</keyword>
<organism evidence="3 4">
    <name type="scientific">Sulfurifustis variabilis</name>
    <dbReference type="NCBI Taxonomy" id="1675686"/>
    <lineage>
        <taxon>Bacteria</taxon>
        <taxon>Pseudomonadati</taxon>
        <taxon>Pseudomonadota</taxon>
        <taxon>Gammaproteobacteria</taxon>
        <taxon>Acidiferrobacterales</taxon>
        <taxon>Acidiferrobacteraceae</taxon>
        <taxon>Sulfurifustis</taxon>
    </lineage>
</organism>
<protein>
    <submittedName>
        <fullName evidence="3">Membrane protein</fullName>
    </submittedName>
</protein>
<name>A0A1B4V0V5_9GAMM</name>
<dbReference type="EMBL" id="AP014936">
    <property type="protein sequence ID" value="BAU47098.1"/>
    <property type="molecule type" value="Genomic_DNA"/>
</dbReference>
<sequence>MKNLLLRRFHALRTSHNHWLRKTVGLLLVVGGCFGFLPVLGYWMLPLGLALLAVDFPVARRLNRRLLVTWGRWRRRVTRTAGPRGPSVGRQRVTRTPGIRSGP</sequence>